<evidence type="ECO:0000259" key="6">
    <source>
        <dbReference type="PROSITE" id="PS51733"/>
    </source>
</evidence>
<dbReference type="PROSITE" id="PS01313">
    <property type="entry name" value="LIPB"/>
    <property type="match status" value="1"/>
</dbReference>
<dbReference type="EMBL" id="VOQR01000001">
    <property type="protein sequence ID" value="TXC72686.1"/>
    <property type="molecule type" value="Genomic_DNA"/>
</dbReference>
<dbReference type="PANTHER" id="PTHR10993">
    <property type="entry name" value="OCTANOYLTRANSFERASE"/>
    <property type="match status" value="1"/>
</dbReference>
<keyword evidence="5" id="KW-0963">Cytoplasm</keyword>
<evidence type="ECO:0000313" key="7">
    <source>
        <dbReference type="EMBL" id="TXC72686.1"/>
    </source>
</evidence>
<dbReference type="PANTHER" id="PTHR10993:SF7">
    <property type="entry name" value="LIPOYLTRANSFERASE 2, MITOCHONDRIAL-RELATED"/>
    <property type="match status" value="1"/>
</dbReference>
<gene>
    <name evidence="5 7" type="primary">lipB</name>
    <name evidence="7" type="ORF">FSB78_01720</name>
</gene>
<feature type="binding site" evidence="5">
    <location>
        <begin position="91"/>
        <end position="98"/>
    </location>
    <ligand>
        <name>substrate</name>
    </ligand>
</feature>
<dbReference type="CDD" id="cd16444">
    <property type="entry name" value="LipB"/>
    <property type="match status" value="1"/>
</dbReference>
<dbReference type="InterPro" id="IPR004143">
    <property type="entry name" value="BPL_LPL_catalytic"/>
</dbReference>
<name>A0A5C6UKH0_9SPHN</name>
<dbReference type="NCBIfam" id="TIGR00214">
    <property type="entry name" value="lipB"/>
    <property type="match status" value="1"/>
</dbReference>
<dbReference type="PROSITE" id="PS51733">
    <property type="entry name" value="BPL_LPL_CATALYTIC"/>
    <property type="match status" value="1"/>
</dbReference>
<keyword evidence="8" id="KW-1185">Reference proteome</keyword>
<evidence type="ECO:0000256" key="4">
    <source>
        <dbReference type="ARBA" id="ARBA00024732"/>
    </source>
</evidence>
<feature type="site" description="Lowers pKa of active site Cys" evidence="5">
    <location>
        <position position="163"/>
    </location>
</feature>
<dbReference type="GO" id="GO:0033819">
    <property type="term" value="F:lipoyl(octanoyl) transferase activity"/>
    <property type="evidence" value="ECO:0007669"/>
    <property type="project" value="UniProtKB-EC"/>
</dbReference>
<dbReference type="InterPro" id="IPR000544">
    <property type="entry name" value="Octanoyltransferase"/>
</dbReference>
<keyword evidence="3 5" id="KW-0012">Acyltransferase</keyword>
<dbReference type="RefSeq" id="WP_147083946.1">
    <property type="nucleotide sequence ID" value="NZ_VOQR01000001.1"/>
</dbReference>
<comment type="pathway">
    <text evidence="1 5">Protein modification; protein lipoylation via endogenous pathway; protein N(6)-(lipoyl)lysine from octanoyl-[acyl-carrier-protein]: step 1/2.</text>
</comment>
<dbReference type="Proteomes" id="UP000321250">
    <property type="component" value="Unassembled WGS sequence"/>
</dbReference>
<evidence type="ECO:0000256" key="5">
    <source>
        <dbReference type="HAMAP-Rule" id="MF_00013"/>
    </source>
</evidence>
<dbReference type="InterPro" id="IPR045864">
    <property type="entry name" value="aa-tRNA-synth_II/BPL/LPL"/>
</dbReference>
<proteinExistence type="inferred from homology"/>
<dbReference type="UniPathway" id="UPA00538">
    <property type="reaction ID" value="UER00592"/>
</dbReference>
<dbReference type="NCBIfam" id="NF010925">
    <property type="entry name" value="PRK14345.1"/>
    <property type="match status" value="1"/>
</dbReference>
<sequence length="241" mass="25400">MVATARGDAQLRTVTQSHPPLPDTVEWRVSAGLTPYAAALAEMEARAAAVTDGSAGELVWLLEHPPVYTAGTSADPVDLIDARFPVIATGRGGKYTYHGPGQRIGYVVFDLTKRGRDVRHYVHTLEAWVIAALGEIGVEAFAIPGRVGIWTLDHRNFGGREAKIGAIGVRVRRWVTLHGFAVNVAPDLSHFGGIVPCGLPDPVTSLKALGISTNLATFDAALALTAGAFAETLSLASENGA</sequence>
<comment type="function">
    <text evidence="4 5">Catalyzes the transfer of endogenously produced octanoic acid from octanoyl-acyl-carrier-protein onto the lipoyl domains of lipoate-dependent enzymes. Lipoyl-ACP can also act as a substrate although octanoyl-ACP is likely to be the physiological substrate.</text>
</comment>
<dbReference type="NCBIfam" id="NF010921">
    <property type="entry name" value="PRK14341.1"/>
    <property type="match status" value="1"/>
</dbReference>
<dbReference type="Pfam" id="PF21948">
    <property type="entry name" value="LplA-B_cat"/>
    <property type="match status" value="1"/>
</dbReference>
<dbReference type="InterPro" id="IPR020605">
    <property type="entry name" value="Octanoyltransferase_CS"/>
</dbReference>
<dbReference type="OrthoDB" id="9787061at2"/>
<evidence type="ECO:0000256" key="3">
    <source>
        <dbReference type="ARBA" id="ARBA00023315"/>
    </source>
</evidence>
<comment type="caution">
    <text evidence="7">The sequence shown here is derived from an EMBL/GenBank/DDBJ whole genome shotgun (WGS) entry which is preliminary data.</text>
</comment>
<dbReference type="AlphaFoldDB" id="A0A5C6UKH0"/>
<comment type="similarity">
    <text evidence="5">Belongs to the LipB family.</text>
</comment>
<dbReference type="SUPFAM" id="SSF55681">
    <property type="entry name" value="Class II aaRS and biotin synthetases"/>
    <property type="match status" value="1"/>
</dbReference>
<feature type="binding site" evidence="5">
    <location>
        <begin position="179"/>
        <end position="181"/>
    </location>
    <ligand>
        <name>substrate</name>
    </ligand>
</feature>
<feature type="binding site" evidence="5">
    <location>
        <begin position="166"/>
        <end position="168"/>
    </location>
    <ligand>
        <name>substrate</name>
    </ligand>
</feature>
<keyword evidence="2 5" id="KW-0808">Transferase</keyword>
<reference evidence="7 8" key="1">
    <citation type="journal article" date="2013" name="Antonie Van Leeuwenhoek">
        <title>Sphingomonas ginsenosidivorax sp. nov., with the ability to transform ginsenosides.</title>
        <authorList>
            <person name="Jin X.F."/>
            <person name="Kim J.K."/>
            <person name="Liu Q.M."/>
            <person name="Kang M.S."/>
            <person name="He D."/>
            <person name="Jin F.X."/>
            <person name="Kim S.C."/>
            <person name="Im W.T."/>
        </authorList>
    </citation>
    <scope>NUCLEOTIDE SEQUENCE [LARGE SCALE GENOMIC DNA]</scope>
    <source>
        <strain evidence="7 8">KHI67</strain>
    </source>
</reference>
<comment type="miscellaneous">
    <text evidence="5">In the reaction, the free carboxyl group of octanoic acid is attached via an amide linkage to the epsilon-amino group of a specific lysine residue of lipoyl domains of lipoate-dependent enzymes.</text>
</comment>
<evidence type="ECO:0000313" key="8">
    <source>
        <dbReference type="Proteomes" id="UP000321250"/>
    </source>
</evidence>
<dbReference type="Gene3D" id="3.30.930.10">
    <property type="entry name" value="Bira Bifunctional Protein, Domain 2"/>
    <property type="match status" value="1"/>
</dbReference>
<dbReference type="GO" id="GO:0009249">
    <property type="term" value="P:protein lipoylation"/>
    <property type="evidence" value="ECO:0007669"/>
    <property type="project" value="InterPro"/>
</dbReference>
<accession>A0A5C6UKH0</accession>
<comment type="subcellular location">
    <subcellularLocation>
        <location evidence="5">Cytoplasm</location>
    </subcellularLocation>
</comment>
<protein>
    <recommendedName>
        <fullName evidence="5">Octanoyltransferase</fullName>
        <ecNumber evidence="5">2.3.1.181</ecNumber>
    </recommendedName>
    <alternativeName>
        <fullName evidence="5">Lipoate-protein ligase B</fullName>
    </alternativeName>
    <alternativeName>
        <fullName evidence="5">Lipoyl/octanoyl transferase</fullName>
    </alternativeName>
    <alternativeName>
        <fullName evidence="5">Octanoyl-[acyl-carrier-protein]-protein N-octanoyltransferase</fullName>
    </alternativeName>
</protein>
<dbReference type="EC" id="2.3.1.181" evidence="5"/>
<evidence type="ECO:0000256" key="1">
    <source>
        <dbReference type="ARBA" id="ARBA00004821"/>
    </source>
</evidence>
<dbReference type="HAMAP" id="MF_00013">
    <property type="entry name" value="LipB"/>
    <property type="match status" value="1"/>
</dbReference>
<evidence type="ECO:0000256" key="2">
    <source>
        <dbReference type="ARBA" id="ARBA00022679"/>
    </source>
</evidence>
<feature type="domain" description="BPL/LPL catalytic" evidence="6">
    <location>
        <begin position="53"/>
        <end position="237"/>
    </location>
</feature>
<comment type="catalytic activity">
    <reaction evidence="5">
        <text>octanoyl-[ACP] + L-lysyl-[protein] = N(6)-octanoyl-L-lysyl-[protein] + holo-[ACP] + H(+)</text>
        <dbReference type="Rhea" id="RHEA:17665"/>
        <dbReference type="Rhea" id="RHEA-COMP:9636"/>
        <dbReference type="Rhea" id="RHEA-COMP:9685"/>
        <dbReference type="Rhea" id="RHEA-COMP:9752"/>
        <dbReference type="Rhea" id="RHEA-COMP:9928"/>
        <dbReference type="ChEBI" id="CHEBI:15378"/>
        <dbReference type="ChEBI" id="CHEBI:29969"/>
        <dbReference type="ChEBI" id="CHEBI:64479"/>
        <dbReference type="ChEBI" id="CHEBI:78463"/>
        <dbReference type="ChEBI" id="CHEBI:78809"/>
        <dbReference type="EC" id="2.3.1.181"/>
    </reaction>
</comment>
<dbReference type="GO" id="GO:0005737">
    <property type="term" value="C:cytoplasm"/>
    <property type="evidence" value="ECO:0007669"/>
    <property type="project" value="UniProtKB-SubCell"/>
</dbReference>
<feature type="active site" description="Acyl-thioester intermediate" evidence="5">
    <location>
        <position position="197"/>
    </location>
</feature>
<organism evidence="7 8">
    <name type="scientific">Sphingomonas ginsenosidivorax</name>
    <dbReference type="NCBI Taxonomy" id="862135"/>
    <lineage>
        <taxon>Bacteria</taxon>
        <taxon>Pseudomonadati</taxon>
        <taxon>Pseudomonadota</taxon>
        <taxon>Alphaproteobacteria</taxon>
        <taxon>Sphingomonadales</taxon>
        <taxon>Sphingomonadaceae</taxon>
        <taxon>Sphingomonas</taxon>
    </lineage>
</organism>